<gene>
    <name evidence="2" type="ORF">J2S77_002240</name>
</gene>
<evidence type="ECO:0000313" key="2">
    <source>
        <dbReference type="EMBL" id="MDQ0160237.1"/>
    </source>
</evidence>
<dbReference type="EMBL" id="JAUSTQ010000010">
    <property type="protein sequence ID" value="MDQ0160237.1"/>
    <property type="molecule type" value="Genomic_DNA"/>
</dbReference>
<evidence type="ECO:0000313" key="3">
    <source>
        <dbReference type="Proteomes" id="UP001224359"/>
    </source>
</evidence>
<feature type="transmembrane region" description="Helical" evidence="1">
    <location>
        <begin position="34"/>
        <end position="53"/>
    </location>
</feature>
<protein>
    <submittedName>
        <fullName evidence="2">Uncharacterized protein</fullName>
    </submittedName>
</protein>
<feature type="transmembrane region" description="Helical" evidence="1">
    <location>
        <begin position="88"/>
        <end position="110"/>
    </location>
</feature>
<accession>A0ABT9VH09</accession>
<proteinExistence type="predicted"/>
<dbReference type="RefSeq" id="WP_306977343.1">
    <property type="nucleotide sequence ID" value="NZ_JAUSTQ010000010.1"/>
</dbReference>
<name>A0ABT9VH09_9BACI</name>
<sequence>MLLEFDSLLVLSLMLVLFGGVAMSYNLAWWWSPLMTVILMLGFALTGVVYVTGRFMITDILITWLPISLVLALIATVIRIYIDGKSKRLIQWLTIISIIVIGSTGLFTYLQGFTTMDEAFLDELSEEEITSITIKTSFSPGDVYVTELEEEDEIEDILDALSEVELRRYYQPVVHSNITLELMSDQKRNQLEFYFGEPLVRIDRYIYKMDSDEVVDLLRDKRD</sequence>
<dbReference type="Proteomes" id="UP001224359">
    <property type="component" value="Unassembled WGS sequence"/>
</dbReference>
<keyword evidence="3" id="KW-1185">Reference proteome</keyword>
<keyword evidence="1" id="KW-0472">Membrane</keyword>
<evidence type="ECO:0000256" key="1">
    <source>
        <dbReference type="SAM" id="Phobius"/>
    </source>
</evidence>
<reference evidence="2 3" key="1">
    <citation type="submission" date="2023-07" db="EMBL/GenBank/DDBJ databases">
        <title>Genomic Encyclopedia of Type Strains, Phase IV (KMG-IV): sequencing the most valuable type-strain genomes for metagenomic binning, comparative biology and taxonomic classification.</title>
        <authorList>
            <person name="Goeker M."/>
        </authorList>
    </citation>
    <scope>NUCLEOTIDE SEQUENCE [LARGE SCALE GENOMIC DNA]</scope>
    <source>
        <strain evidence="2 3">DSM 16460</strain>
    </source>
</reference>
<keyword evidence="1" id="KW-0812">Transmembrane</keyword>
<organism evidence="2 3">
    <name type="scientific">Alkalibacillus salilacus</name>
    <dbReference type="NCBI Taxonomy" id="284582"/>
    <lineage>
        <taxon>Bacteria</taxon>
        <taxon>Bacillati</taxon>
        <taxon>Bacillota</taxon>
        <taxon>Bacilli</taxon>
        <taxon>Bacillales</taxon>
        <taxon>Bacillaceae</taxon>
        <taxon>Alkalibacillus</taxon>
    </lineage>
</organism>
<feature type="transmembrane region" description="Helical" evidence="1">
    <location>
        <begin position="60"/>
        <end position="82"/>
    </location>
</feature>
<keyword evidence="1" id="KW-1133">Transmembrane helix</keyword>
<comment type="caution">
    <text evidence="2">The sequence shown here is derived from an EMBL/GenBank/DDBJ whole genome shotgun (WGS) entry which is preliminary data.</text>
</comment>